<protein>
    <recommendedName>
        <fullName evidence="4">Alpha/beta hydrolase</fullName>
    </recommendedName>
</protein>
<dbReference type="SUPFAM" id="SSF53474">
    <property type="entry name" value="alpha/beta-Hydrolases"/>
    <property type="match status" value="1"/>
</dbReference>
<name>A0ABU9XVB5_9SPHN</name>
<evidence type="ECO:0000313" key="2">
    <source>
        <dbReference type="EMBL" id="MEN2787472.1"/>
    </source>
</evidence>
<comment type="caution">
    <text evidence="2">The sequence shown here is derived from an EMBL/GenBank/DDBJ whole genome shotgun (WGS) entry which is preliminary data.</text>
</comment>
<reference evidence="2 3" key="1">
    <citation type="submission" date="2024-05" db="EMBL/GenBank/DDBJ databases">
        <authorList>
            <person name="Liu Q."/>
            <person name="Xin Y.-H."/>
        </authorList>
    </citation>
    <scope>NUCLEOTIDE SEQUENCE [LARGE SCALE GENOMIC DNA]</scope>
    <source>
        <strain evidence="2 3">CGMCC 1.15349</strain>
    </source>
</reference>
<evidence type="ECO:0000313" key="3">
    <source>
        <dbReference type="Proteomes" id="UP001404104"/>
    </source>
</evidence>
<dbReference type="EMBL" id="JBDIMF010000006">
    <property type="protein sequence ID" value="MEN2787472.1"/>
    <property type="molecule type" value="Genomic_DNA"/>
</dbReference>
<dbReference type="RefSeq" id="WP_345865647.1">
    <property type="nucleotide sequence ID" value="NZ_JBDIMF010000006.1"/>
</dbReference>
<dbReference type="Proteomes" id="UP001404104">
    <property type="component" value="Unassembled WGS sequence"/>
</dbReference>
<accession>A0ABU9XVB5</accession>
<feature type="region of interest" description="Disordered" evidence="1">
    <location>
        <begin position="106"/>
        <end position="127"/>
    </location>
</feature>
<proteinExistence type="predicted"/>
<dbReference type="InterPro" id="IPR029058">
    <property type="entry name" value="AB_hydrolase_fold"/>
</dbReference>
<evidence type="ECO:0000256" key="1">
    <source>
        <dbReference type="SAM" id="MobiDB-lite"/>
    </source>
</evidence>
<keyword evidence="3" id="KW-1185">Reference proteome</keyword>
<sequence>MPRDLTLRALSEDPPRDECAPAETLARAIPSHGVNLNAILYTAAGAGPHPTVLLLHGLPGNEQNVDLAQSLRRFGWNVLTLHYRGSWGGPGAFSFAHCVEDAAAGGGGGGLCSPPPPPIGSIRTVSR</sequence>
<evidence type="ECO:0008006" key="4">
    <source>
        <dbReference type="Google" id="ProtNLM"/>
    </source>
</evidence>
<dbReference type="Gene3D" id="3.40.50.1820">
    <property type="entry name" value="alpha/beta hydrolase"/>
    <property type="match status" value="1"/>
</dbReference>
<organism evidence="2 3">
    <name type="scientific">Sphingomonas qilianensis</name>
    <dbReference type="NCBI Taxonomy" id="1736690"/>
    <lineage>
        <taxon>Bacteria</taxon>
        <taxon>Pseudomonadati</taxon>
        <taxon>Pseudomonadota</taxon>
        <taxon>Alphaproteobacteria</taxon>
        <taxon>Sphingomonadales</taxon>
        <taxon>Sphingomonadaceae</taxon>
        <taxon>Sphingomonas</taxon>
    </lineage>
</organism>
<gene>
    <name evidence="2" type="ORF">ABC969_13715</name>
</gene>